<keyword evidence="1" id="KW-0269">Exonuclease</keyword>
<evidence type="ECO:0000313" key="1">
    <source>
        <dbReference type="EMBL" id="MCI94880.1"/>
    </source>
</evidence>
<comment type="caution">
    <text evidence="1">The sequence shown here is derived from an EMBL/GenBank/DDBJ whole genome shotgun (WGS) entry which is preliminary data.</text>
</comment>
<dbReference type="GO" id="GO:0004527">
    <property type="term" value="F:exonuclease activity"/>
    <property type="evidence" value="ECO:0007669"/>
    <property type="project" value="UniProtKB-KW"/>
</dbReference>
<feature type="non-terminal residue" evidence="1">
    <location>
        <position position="55"/>
    </location>
</feature>
<protein>
    <submittedName>
        <fullName evidence="1">Endonuclease/exonuclease/phosphatase family protein</fullName>
    </submittedName>
</protein>
<keyword evidence="1" id="KW-0378">Hydrolase</keyword>
<dbReference type="Proteomes" id="UP000265520">
    <property type="component" value="Unassembled WGS sequence"/>
</dbReference>
<evidence type="ECO:0000313" key="2">
    <source>
        <dbReference type="Proteomes" id="UP000265520"/>
    </source>
</evidence>
<keyword evidence="1" id="KW-0255">Endonuclease</keyword>
<name>A0A392W865_9FABA</name>
<proteinExistence type="predicted"/>
<accession>A0A392W865</accession>
<dbReference type="AlphaFoldDB" id="A0A392W865"/>
<keyword evidence="1" id="KW-0540">Nuclease</keyword>
<dbReference type="GO" id="GO:0004519">
    <property type="term" value="F:endonuclease activity"/>
    <property type="evidence" value="ECO:0007669"/>
    <property type="project" value="UniProtKB-KW"/>
</dbReference>
<sequence>MKLALKEWHASHTQNVPSRIESLKVRLAALDSKGEDLVLSDEEVQELHEITSDIH</sequence>
<organism evidence="1 2">
    <name type="scientific">Trifolium medium</name>
    <dbReference type="NCBI Taxonomy" id="97028"/>
    <lineage>
        <taxon>Eukaryota</taxon>
        <taxon>Viridiplantae</taxon>
        <taxon>Streptophyta</taxon>
        <taxon>Embryophyta</taxon>
        <taxon>Tracheophyta</taxon>
        <taxon>Spermatophyta</taxon>
        <taxon>Magnoliopsida</taxon>
        <taxon>eudicotyledons</taxon>
        <taxon>Gunneridae</taxon>
        <taxon>Pentapetalae</taxon>
        <taxon>rosids</taxon>
        <taxon>fabids</taxon>
        <taxon>Fabales</taxon>
        <taxon>Fabaceae</taxon>
        <taxon>Papilionoideae</taxon>
        <taxon>50 kb inversion clade</taxon>
        <taxon>NPAAA clade</taxon>
        <taxon>Hologalegina</taxon>
        <taxon>IRL clade</taxon>
        <taxon>Trifolieae</taxon>
        <taxon>Trifolium</taxon>
    </lineage>
</organism>
<reference evidence="1 2" key="1">
    <citation type="journal article" date="2018" name="Front. Plant Sci.">
        <title>Red Clover (Trifolium pratense) and Zigzag Clover (T. medium) - A Picture of Genomic Similarities and Differences.</title>
        <authorList>
            <person name="Dluhosova J."/>
            <person name="Istvanek J."/>
            <person name="Nedelnik J."/>
            <person name="Repkova J."/>
        </authorList>
    </citation>
    <scope>NUCLEOTIDE SEQUENCE [LARGE SCALE GENOMIC DNA]</scope>
    <source>
        <strain evidence="2">cv. 10/8</strain>
        <tissue evidence="1">Leaf</tissue>
    </source>
</reference>
<dbReference type="EMBL" id="LXQA011369027">
    <property type="protein sequence ID" value="MCI94880.1"/>
    <property type="molecule type" value="Genomic_DNA"/>
</dbReference>
<keyword evidence="2" id="KW-1185">Reference proteome</keyword>